<keyword evidence="2" id="KW-0175">Coiled coil</keyword>
<dbReference type="Gene3D" id="2.30.30.40">
    <property type="entry name" value="SH3 Domains"/>
    <property type="match status" value="2"/>
</dbReference>
<dbReference type="CDD" id="cd14667">
    <property type="entry name" value="3D_containing_proteins"/>
    <property type="match status" value="1"/>
</dbReference>
<protein>
    <submittedName>
        <fullName evidence="5">Enterotoxin</fullName>
    </submittedName>
</protein>
<dbReference type="Gene3D" id="2.40.40.10">
    <property type="entry name" value="RlpA-like domain"/>
    <property type="match status" value="1"/>
</dbReference>
<dbReference type="SMART" id="SM00287">
    <property type="entry name" value="SH3b"/>
    <property type="match status" value="2"/>
</dbReference>
<dbReference type="InterPro" id="IPR051933">
    <property type="entry name" value="Resuscitation_pf_RpfB"/>
</dbReference>
<dbReference type="AlphaFoldDB" id="A0A158RI53"/>
<dbReference type="GO" id="GO:0019867">
    <property type="term" value="C:outer membrane"/>
    <property type="evidence" value="ECO:0007669"/>
    <property type="project" value="InterPro"/>
</dbReference>
<dbReference type="Pfam" id="PF08239">
    <property type="entry name" value="SH3_3"/>
    <property type="match status" value="2"/>
</dbReference>
<feature type="chain" id="PRO_5007631804" evidence="3">
    <location>
        <begin position="25"/>
        <end position="512"/>
    </location>
</feature>
<dbReference type="GO" id="GO:0009254">
    <property type="term" value="P:peptidoglycan turnover"/>
    <property type="evidence" value="ECO:0007669"/>
    <property type="project" value="InterPro"/>
</dbReference>
<dbReference type="InterPro" id="IPR059180">
    <property type="entry name" value="3D_YorM"/>
</dbReference>
<dbReference type="Pfam" id="PF06725">
    <property type="entry name" value="3D"/>
    <property type="match status" value="1"/>
</dbReference>
<dbReference type="GO" id="GO:0004553">
    <property type="term" value="F:hydrolase activity, hydrolyzing O-glycosyl compounds"/>
    <property type="evidence" value="ECO:0007669"/>
    <property type="project" value="InterPro"/>
</dbReference>
<dbReference type="PROSITE" id="PS51781">
    <property type="entry name" value="SH3B"/>
    <property type="match status" value="1"/>
</dbReference>
<dbReference type="InterPro" id="IPR003646">
    <property type="entry name" value="SH3-like_bac-type"/>
</dbReference>
<keyword evidence="1 3" id="KW-0732">Signal</keyword>
<accession>A0A158RI53</accession>
<feature type="domain" description="SH3b" evidence="4">
    <location>
        <begin position="23"/>
        <end position="85"/>
    </location>
</feature>
<evidence type="ECO:0000256" key="1">
    <source>
        <dbReference type="ARBA" id="ARBA00022729"/>
    </source>
</evidence>
<evidence type="ECO:0000259" key="4">
    <source>
        <dbReference type="PROSITE" id="PS51781"/>
    </source>
</evidence>
<organism evidence="5 6">
    <name type="scientific">Bacillus cereus (strain 03BB102)</name>
    <dbReference type="NCBI Taxonomy" id="572264"/>
    <lineage>
        <taxon>Bacteria</taxon>
        <taxon>Bacillati</taxon>
        <taxon>Bacillota</taxon>
        <taxon>Bacilli</taxon>
        <taxon>Bacillales</taxon>
        <taxon>Bacillaceae</taxon>
        <taxon>Bacillus</taxon>
        <taxon>Bacillus cereus group</taxon>
    </lineage>
</organism>
<dbReference type="KEGG" id="bcx:BCA_3037"/>
<evidence type="ECO:0000256" key="3">
    <source>
        <dbReference type="SAM" id="SignalP"/>
    </source>
</evidence>
<feature type="coiled-coil region" evidence="2">
    <location>
        <begin position="278"/>
        <end position="415"/>
    </location>
</feature>
<dbReference type="InterPro" id="IPR010611">
    <property type="entry name" value="3D_dom"/>
</dbReference>
<dbReference type="RefSeq" id="WP_000755702.1">
    <property type="nucleotide sequence ID" value="NC_012472.1"/>
</dbReference>
<evidence type="ECO:0000313" key="5">
    <source>
        <dbReference type="EMBL" id="ACO26692.1"/>
    </source>
</evidence>
<dbReference type="PATRIC" id="fig|572264.18.peg.2989"/>
<dbReference type="PANTHER" id="PTHR39160">
    <property type="entry name" value="CELL WALL-BINDING PROTEIN YOCH"/>
    <property type="match status" value="1"/>
</dbReference>
<sequence length="512" mass="56386">MKKVIGAATATVFGLGAFTTTATAETIVTADVLNVREKPTTESKVVEKVKSGEELKVINTEDGWSKIELNGKEVFVSSEFTKDIYHVTADLLNVRSESNTESKILGRLKKDDVIESTNQVKDGWLQFEYKGKTAYVNVSFLSSKAPIEKKADEKTKQVAKVQKSVKAKEEAKTQKITKAKETIKPKEEVKVQEVVKPKEEVKVQEVVKPKEEVKVQEVAKPKEEVKVQEVAKPKEEVKVQEVAKPKEEVKVQEVAKPKEEVKVQEVVKPKEEVKVQEVAKAKEEAKVQEIAKAKEEAKAQEIAKAKEEAKAQEIAKAKEAAKAQEIAKTKEEAKAQEIAKAKEEAKAREIAKAKEEAKAQEIAKAKEEEKAREIAKAKEEAKAQEIAKAKEEAKVREALKAKEESKNNAQSAKRELMVVATAYTADPSENGTYGGRVLTAMGHDLTANPNMRIIAVDPKVIPLGSKVWVEGYGEAIAGDTGSAIKGNRIDVLMGSKSKAMNWGRQTVKVKIL</sequence>
<proteinExistence type="predicted"/>
<dbReference type="EMBL" id="CP001407">
    <property type="protein sequence ID" value="ACO26692.1"/>
    <property type="molecule type" value="Genomic_DNA"/>
</dbReference>
<dbReference type="NCBIfam" id="NF040676">
    <property type="entry name" value="wall_bind_EntB"/>
    <property type="match status" value="2"/>
</dbReference>
<evidence type="ECO:0000256" key="2">
    <source>
        <dbReference type="SAM" id="Coils"/>
    </source>
</evidence>
<dbReference type="Proteomes" id="UP000002210">
    <property type="component" value="Chromosome"/>
</dbReference>
<evidence type="ECO:0000313" key="6">
    <source>
        <dbReference type="Proteomes" id="UP000002210"/>
    </source>
</evidence>
<gene>
    <name evidence="5" type="ordered locus">BCA_3037</name>
</gene>
<name>A0A158RI53_BACC3</name>
<dbReference type="PANTHER" id="PTHR39160:SF6">
    <property type="entry name" value="CELL WALL-BINDING PROTEIN YOCH"/>
    <property type="match status" value="1"/>
</dbReference>
<dbReference type="SUPFAM" id="SSF50685">
    <property type="entry name" value="Barwin-like endoglucanases"/>
    <property type="match status" value="1"/>
</dbReference>
<reference evidence="5 6" key="1">
    <citation type="submission" date="2009-02" db="EMBL/GenBank/DDBJ databases">
        <title>Genome sequence of Bacillus cereus 03BB102.</title>
        <authorList>
            <person name="Dodson R.J."/>
            <person name="Jackson P."/>
            <person name="Munk A.C."/>
            <person name="Brettin T."/>
            <person name="Bruce D."/>
            <person name="Detter C."/>
            <person name="Tapia R."/>
            <person name="Han C."/>
            <person name="Sutton G."/>
            <person name="Sims D."/>
        </authorList>
    </citation>
    <scope>NUCLEOTIDE SEQUENCE [LARGE SCALE GENOMIC DNA]</scope>
    <source>
        <strain evidence="5 6">03BB102</strain>
    </source>
</reference>
<dbReference type="InterPro" id="IPR036908">
    <property type="entry name" value="RlpA-like_sf"/>
</dbReference>
<feature type="signal peptide" evidence="3">
    <location>
        <begin position="1"/>
        <end position="24"/>
    </location>
</feature>